<reference evidence="2 3" key="2">
    <citation type="submission" date="2024-07" db="EMBL/GenBank/DDBJ databases">
        <authorList>
            <person name="Akdeniz Z."/>
        </authorList>
    </citation>
    <scope>NUCLEOTIDE SEQUENCE [LARGE SCALE GENOMIC DNA]</scope>
</reference>
<dbReference type="AlphaFoldDB" id="A0AA86U3J6"/>
<evidence type="ECO:0000313" key="1">
    <source>
        <dbReference type="EMBL" id="CAI9936687.1"/>
    </source>
</evidence>
<gene>
    <name evidence="1" type="ORF">HINF_LOCUS24332</name>
    <name evidence="2" type="ORF">HINF_LOCUS64042</name>
</gene>
<dbReference type="EMBL" id="CAXDID020000406">
    <property type="protein sequence ID" value="CAL6088261.1"/>
    <property type="molecule type" value="Genomic_DNA"/>
</dbReference>
<protein>
    <submittedName>
        <fullName evidence="2">Hypothetical_protein</fullName>
    </submittedName>
</protein>
<reference evidence="1" key="1">
    <citation type="submission" date="2023-06" db="EMBL/GenBank/DDBJ databases">
        <authorList>
            <person name="Kurt Z."/>
        </authorList>
    </citation>
    <scope>NUCLEOTIDE SEQUENCE</scope>
</reference>
<accession>A0AA86U3J6</accession>
<evidence type="ECO:0000313" key="2">
    <source>
        <dbReference type="EMBL" id="CAL6088261.1"/>
    </source>
</evidence>
<sequence>MLKHCLKVVRCYINTKQKCHLYLSASSCFPYIKASSSYAKFAIIKKKRQRDISYKIMQQQKFACIDQQQIYKINKLQLNNNKQISKLLPDFIRTKIERDEPLKMWTESDLSVCRYFVQISRVLCVNIQPVNNSGEFWHEFWHEAVLTL</sequence>
<name>A0AA86U3J6_9EUKA</name>
<evidence type="ECO:0000313" key="3">
    <source>
        <dbReference type="Proteomes" id="UP001642409"/>
    </source>
</evidence>
<dbReference type="Proteomes" id="UP001642409">
    <property type="component" value="Unassembled WGS sequence"/>
</dbReference>
<dbReference type="EMBL" id="CATOUU010000639">
    <property type="protein sequence ID" value="CAI9936687.1"/>
    <property type="molecule type" value="Genomic_DNA"/>
</dbReference>
<comment type="caution">
    <text evidence="1">The sequence shown here is derived from an EMBL/GenBank/DDBJ whole genome shotgun (WGS) entry which is preliminary data.</text>
</comment>
<organism evidence="1">
    <name type="scientific">Hexamita inflata</name>
    <dbReference type="NCBI Taxonomy" id="28002"/>
    <lineage>
        <taxon>Eukaryota</taxon>
        <taxon>Metamonada</taxon>
        <taxon>Diplomonadida</taxon>
        <taxon>Hexamitidae</taxon>
        <taxon>Hexamitinae</taxon>
        <taxon>Hexamita</taxon>
    </lineage>
</organism>
<proteinExistence type="predicted"/>
<keyword evidence="3" id="KW-1185">Reference proteome</keyword>